<dbReference type="STRING" id="1173020.Cha6605_1411"/>
<dbReference type="Proteomes" id="UP000010366">
    <property type="component" value="Chromosome"/>
</dbReference>
<gene>
    <name evidence="1" type="ORF">Cha6605_1411</name>
</gene>
<accession>K9UD59</accession>
<dbReference type="KEGG" id="cmp:Cha6605_1411"/>
<evidence type="ECO:0000313" key="1">
    <source>
        <dbReference type="EMBL" id="AFY92588.1"/>
    </source>
</evidence>
<reference evidence="1 2" key="1">
    <citation type="submission" date="2012-05" db="EMBL/GenBank/DDBJ databases">
        <title>Finished chromosome of genome of Chamaesiphon sp. PCC 6605.</title>
        <authorList>
            <consortium name="US DOE Joint Genome Institute"/>
            <person name="Gugger M."/>
            <person name="Coursin T."/>
            <person name="Rippka R."/>
            <person name="Tandeau De Marsac N."/>
            <person name="Huntemann M."/>
            <person name="Wei C.-L."/>
            <person name="Han J."/>
            <person name="Detter J.C."/>
            <person name="Han C."/>
            <person name="Tapia R."/>
            <person name="Chen A."/>
            <person name="Kyrpides N."/>
            <person name="Mavromatis K."/>
            <person name="Markowitz V."/>
            <person name="Szeto E."/>
            <person name="Ivanova N."/>
            <person name="Pagani I."/>
            <person name="Pati A."/>
            <person name="Goodwin L."/>
            <person name="Nordberg H.P."/>
            <person name="Cantor M.N."/>
            <person name="Hua S.X."/>
            <person name="Woyke T."/>
            <person name="Kerfeld C.A."/>
        </authorList>
    </citation>
    <scope>NUCLEOTIDE SEQUENCE [LARGE SCALE GENOMIC DNA]</scope>
    <source>
        <strain evidence="2">ATCC 27169 / PCC 6605</strain>
    </source>
</reference>
<dbReference type="HOGENOM" id="CLU_1649097_0_0_3"/>
<name>K9UD59_CHAP6</name>
<proteinExistence type="predicted"/>
<dbReference type="AlphaFoldDB" id="K9UD59"/>
<evidence type="ECO:0000313" key="2">
    <source>
        <dbReference type="Proteomes" id="UP000010366"/>
    </source>
</evidence>
<organism evidence="1 2">
    <name type="scientific">Chamaesiphon minutus (strain ATCC 27169 / PCC 6605)</name>
    <dbReference type="NCBI Taxonomy" id="1173020"/>
    <lineage>
        <taxon>Bacteria</taxon>
        <taxon>Bacillati</taxon>
        <taxon>Cyanobacteriota</taxon>
        <taxon>Cyanophyceae</taxon>
        <taxon>Gomontiellales</taxon>
        <taxon>Chamaesiphonaceae</taxon>
        <taxon>Chamaesiphon</taxon>
    </lineage>
</organism>
<dbReference type="EMBL" id="CP003600">
    <property type="protein sequence ID" value="AFY92588.1"/>
    <property type="molecule type" value="Genomic_DNA"/>
</dbReference>
<protein>
    <submittedName>
        <fullName evidence="1">Uncharacterized protein</fullName>
    </submittedName>
</protein>
<keyword evidence="2" id="KW-1185">Reference proteome</keyword>
<sequence>MLSHLSSMRLCLIELRLAALLAISGSFIAIQVANWIGDKIHAPKGVYSIATDISSTQEIERVIERSVYTSKSFVASQIAKKILAAQIESGGTTFTIYRFPFAQTCGKAGCLHVVVDERDKHTNSLQLIDLPDKSFPFSTLKKSGCFNVRQPINNTIDDYEICKSS</sequence>